<dbReference type="InterPro" id="IPR001279">
    <property type="entry name" value="Metallo-B-lactamas"/>
</dbReference>
<evidence type="ECO:0000313" key="3">
    <source>
        <dbReference type="Proteomes" id="UP001203761"/>
    </source>
</evidence>
<gene>
    <name evidence="2" type="ORF">Bequi_05035</name>
</gene>
<accession>A0ABT0QYR2</accession>
<dbReference type="EMBL" id="JAKNCJ010000002">
    <property type="protein sequence ID" value="MCL6422756.1"/>
    <property type="molecule type" value="Genomic_DNA"/>
</dbReference>
<protein>
    <submittedName>
        <fullName evidence="2">MBL fold metallo-hydrolase</fullName>
    </submittedName>
</protein>
<name>A0ABT0QYR2_9MICO</name>
<evidence type="ECO:0000259" key="1">
    <source>
        <dbReference type="SMART" id="SM00849"/>
    </source>
</evidence>
<dbReference type="RefSeq" id="WP_249736872.1">
    <property type="nucleotide sequence ID" value="NZ_JAKNCJ010000002.1"/>
</dbReference>
<dbReference type="Gene3D" id="3.60.15.10">
    <property type="entry name" value="Ribonuclease Z/Hydroxyacylglutathione hydrolase-like"/>
    <property type="match status" value="1"/>
</dbReference>
<evidence type="ECO:0000313" key="2">
    <source>
        <dbReference type="EMBL" id="MCL6422756.1"/>
    </source>
</evidence>
<sequence>MKIQHLGHSCLLVEAAGTRILVDPGGFSDAEAVRALRDLDAILLTHQHPDHADPDLLADVLAAFPDLPVHAEPETAEALREDDGFADAREAGGQVSALAPGSSATVGALEVRAVGGRHAVIHPDLPGIGNCGYVITADGEPRLGITGDSLEAVPEFEGIDALAFAVVAPWSKVSETVEFLRATAPKVALPVHDAVAAPEGREIFLKHAANLSPEATELRDWPEDRSVEIAL</sequence>
<dbReference type="SUPFAM" id="SSF56281">
    <property type="entry name" value="Metallo-hydrolase/oxidoreductase"/>
    <property type="match status" value="1"/>
</dbReference>
<dbReference type="InterPro" id="IPR050114">
    <property type="entry name" value="UPF0173_UPF0282_UlaG_hydrolase"/>
</dbReference>
<dbReference type="SMART" id="SM00849">
    <property type="entry name" value="Lactamase_B"/>
    <property type="match status" value="1"/>
</dbReference>
<feature type="domain" description="Metallo-beta-lactamase" evidence="1">
    <location>
        <begin position="7"/>
        <end position="192"/>
    </location>
</feature>
<dbReference type="InterPro" id="IPR036866">
    <property type="entry name" value="RibonucZ/Hydroxyglut_hydro"/>
</dbReference>
<reference evidence="2" key="1">
    <citation type="submission" date="2022-02" db="EMBL/GenBank/DDBJ databases">
        <authorList>
            <person name="Lee M."/>
            <person name="Kim S.-J."/>
            <person name="Jung M.-Y."/>
        </authorList>
    </citation>
    <scope>NUCLEOTIDE SEQUENCE</scope>
    <source>
        <strain evidence="2">JHP9</strain>
    </source>
</reference>
<dbReference type="Pfam" id="PF13483">
    <property type="entry name" value="Lactamase_B_3"/>
    <property type="match status" value="1"/>
</dbReference>
<dbReference type="Proteomes" id="UP001203761">
    <property type="component" value="Unassembled WGS sequence"/>
</dbReference>
<dbReference type="PANTHER" id="PTHR43546:SF3">
    <property type="entry name" value="UPF0173 METAL-DEPENDENT HYDROLASE MJ1163"/>
    <property type="match status" value="1"/>
</dbReference>
<dbReference type="PANTHER" id="PTHR43546">
    <property type="entry name" value="UPF0173 METAL-DEPENDENT HYDROLASE MJ1163-RELATED"/>
    <property type="match status" value="1"/>
</dbReference>
<organism evidence="2 3">
    <name type="scientific">Brachybacterium equifaecis</name>
    <dbReference type="NCBI Taxonomy" id="2910770"/>
    <lineage>
        <taxon>Bacteria</taxon>
        <taxon>Bacillati</taxon>
        <taxon>Actinomycetota</taxon>
        <taxon>Actinomycetes</taxon>
        <taxon>Micrococcales</taxon>
        <taxon>Dermabacteraceae</taxon>
        <taxon>Brachybacterium</taxon>
    </lineage>
</organism>
<keyword evidence="3" id="KW-1185">Reference proteome</keyword>
<comment type="caution">
    <text evidence="2">The sequence shown here is derived from an EMBL/GenBank/DDBJ whole genome shotgun (WGS) entry which is preliminary data.</text>
</comment>
<proteinExistence type="predicted"/>